<dbReference type="EMBL" id="ACPB03014230">
    <property type="status" value="NOT_ANNOTATED_CDS"/>
    <property type="molecule type" value="Genomic_DNA"/>
</dbReference>
<accession>T1HPZ9</accession>
<dbReference type="HOGENOM" id="CLU_1629122_0_0_1"/>
<evidence type="ECO:0000256" key="3">
    <source>
        <dbReference type="ARBA" id="ARBA00022801"/>
    </source>
</evidence>
<proteinExistence type="inferred from homology"/>
<evidence type="ECO:0000259" key="4">
    <source>
        <dbReference type="Pfam" id="PF02230"/>
    </source>
</evidence>
<dbReference type="GO" id="GO:0005737">
    <property type="term" value="C:cytoplasm"/>
    <property type="evidence" value="ECO:0007669"/>
    <property type="project" value="TreeGrafter"/>
</dbReference>
<dbReference type="eggNOG" id="KOG2112">
    <property type="taxonomic scope" value="Eukaryota"/>
</dbReference>
<dbReference type="EC" id="3.1.2.22" evidence="2"/>
<keyword evidence="3" id="KW-0378">Hydrolase</keyword>
<dbReference type="PANTHER" id="PTHR10655:SF17">
    <property type="entry name" value="LYSOPHOSPHOLIPASE-LIKE PROTEIN 1"/>
    <property type="match status" value="1"/>
</dbReference>
<dbReference type="EMBL" id="ACPB03014231">
    <property type="status" value="NOT_ANNOTATED_CDS"/>
    <property type="molecule type" value="Genomic_DNA"/>
</dbReference>
<dbReference type="Gene3D" id="3.40.50.1820">
    <property type="entry name" value="alpha/beta hydrolase"/>
    <property type="match status" value="1"/>
</dbReference>
<dbReference type="InterPro" id="IPR029058">
    <property type="entry name" value="AB_hydrolase_fold"/>
</dbReference>
<evidence type="ECO:0000313" key="5">
    <source>
        <dbReference type="EnsemblMetazoa" id="RPRC006123-PA"/>
    </source>
</evidence>
<dbReference type="Proteomes" id="UP000015103">
    <property type="component" value="Unassembled WGS sequence"/>
</dbReference>
<dbReference type="InterPro" id="IPR050565">
    <property type="entry name" value="LYPA1-2/EST-like"/>
</dbReference>
<dbReference type="InParanoid" id="T1HPZ9"/>
<feature type="domain" description="Phospholipase/carboxylesterase/thioesterase" evidence="4">
    <location>
        <begin position="40"/>
        <end position="141"/>
    </location>
</feature>
<keyword evidence="6" id="KW-1185">Reference proteome</keyword>
<evidence type="ECO:0000313" key="6">
    <source>
        <dbReference type="Proteomes" id="UP000015103"/>
    </source>
</evidence>
<name>T1HPZ9_RHOPR</name>
<dbReference type="GO" id="GO:0008474">
    <property type="term" value="F:palmitoyl-(protein) hydrolase activity"/>
    <property type="evidence" value="ECO:0007669"/>
    <property type="project" value="UniProtKB-EC"/>
</dbReference>
<dbReference type="PANTHER" id="PTHR10655">
    <property type="entry name" value="LYSOPHOSPHOLIPASE-RELATED"/>
    <property type="match status" value="1"/>
</dbReference>
<sequence>MFYTYVIIDTKKMPYYKCMYYFFLGSSGLKQKERFIDLLGEDAYISHIKFIFPTAPSGYLDYLNKVTTIWYNVTNSKLPNLTEARTSINYIHSLYQAEVARGIDPSRIVIGGFSQGGCLAMGIGFTRTKKVRGIAVVGSIYDSSFQQVIFVLKKSFKEKSAEC</sequence>
<evidence type="ECO:0000256" key="1">
    <source>
        <dbReference type="ARBA" id="ARBA00006499"/>
    </source>
</evidence>
<comment type="similarity">
    <text evidence="1">Belongs to the AB hydrolase superfamily. AB hydrolase 2 family.</text>
</comment>
<dbReference type="SUPFAM" id="SSF53474">
    <property type="entry name" value="alpha/beta-Hydrolases"/>
    <property type="match status" value="1"/>
</dbReference>
<dbReference type="STRING" id="13249.T1HPZ9"/>
<evidence type="ECO:0000256" key="2">
    <source>
        <dbReference type="ARBA" id="ARBA00012423"/>
    </source>
</evidence>
<dbReference type="InterPro" id="IPR003140">
    <property type="entry name" value="PLipase/COase/thioEstase"/>
</dbReference>
<dbReference type="AlphaFoldDB" id="T1HPZ9"/>
<dbReference type="Pfam" id="PF02230">
    <property type="entry name" value="Abhydrolase_2"/>
    <property type="match status" value="1"/>
</dbReference>
<dbReference type="GO" id="GO:0052689">
    <property type="term" value="F:carboxylic ester hydrolase activity"/>
    <property type="evidence" value="ECO:0007669"/>
    <property type="project" value="TreeGrafter"/>
</dbReference>
<organism evidence="5 6">
    <name type="scientific">Rhodnius prolixus</name>
    <name type="common">Triatomid bug</name>
    <dbReference type="NCBI Taxonomy" id="13249"/>
    <lineage>
        <taxon>Eukaryota</taxon>
        <taxon>Metazoa</taxon>
        <taxon>Ecdysozoa</taxon>
        <taxon>Arthropoda</taxon>
        <taxon>Hexapoda</taxon>
        <taxon>Insecta</taxon>
        <taxon>Pterygota</taxon>
        <taxon>Neoptera</taxon>
        <taxon>Paraneoptera</taxon>
        <taxon>Hemiptera</taxon>
        <taxon>Heteroptera</taxon>
        <taxon>Panheteroptera</taxon>
        <taxon>Cimicomorpha</taxon>
        <taxon>Reduviidae</taxon>
        <taxon>Triatominae</taxon>
        <taxon>Rhodnius</taxon>
    </lineage>
</organism>
<protein>
    <recommendedName>
        <fullName evidence="2">palmitoyl-protein hydrolase</fullName>
        <ecNumber evidence="2">3.1.2.22</ecNumber>
    </recommendedName>
</protein>
<dbReference type="EnsemblMetazoa" id="RPRC006123-RA">
    <property type="protein sequence ID" value="RPRC006123-PA"/>
    <property type="gene ID" value="RPRC006123"/>
</dbReference>
<dbReference type="VEuPathDB" id="VectorBase:RPRC006123"/>
<reference evidence="5" key="1">
    <citation type="submission" date="2015-05" db="UniProtKB">
        <authorList>
            <consortium name="EnsemblMetazoa"/>
        </authorList>
    </citation>
    <scope>IDENTIFICATION</scope>
</reference>